<dbReference type="OrthoDB" id="4376447at2"/>
<organism evidence="2 3">
    <name type="scientific">Mycolicibacterium moriokaense</name>
    <dbReference type="NCBI Taxonomy" id="39691"/>
    <lineage>
        <taxon>Bacteria</taxon>
        <taxon>Bacillati</taxon>
        <taxon>Actinomycetota</taxon>
        <taxon>Actinomycetes</taxon>
        <taxon>Mycobacteriales</taxon>
        <taxon>Mycobacteriaceae</taxon>
        <taxon>Mycolicibacterium</taxon>
    </lineage>
</organism>
<accession>A0A318HK62</accession>
<keyword evidence="1" id="KW-0812">Transmembrane</keyword>
<feature type="transmembrane region" description="Helical" evidence="1">
    <location>
        <begin position="28"/>
        <end position="52"/>
    </location>
</feature>
<proteinExistence type="predicted"/>
<evidence type="ECO:0000313" key="3">
    <source>
        <dbReference type="Proteomes" id="UP000247781"/>
    </source>
</evidence>
<name>A0A318HK62_9MYCO</name>
<evidence type="ECO:0000313" key="2">
    <source>
        <dbReference type="EMBL" id="PXX10421.1"/>
    </source>
</evidence>
<feature type="transmembrane region" description="Helical" evidence="1">
    <location>
        <begin position="73"/>
        <end position="96"/>
    </location>
</feature>
<reference evidence="3" key="1">
    <citation type="submission" date="2018-05" db="EMBL/GenBank/DDBJ databases">
        <authorList>
            <person name="Deangelis K."/>
            <person name="Huntemann M."/>
            <person name="Clum A."/>
            <person name="Pillay M."/>
            <person name="Palaniappan K."/>
            <person name="Varghese N."/>
            <person name="Mikhailova N."/>
            <person name="Stamatis D."/>
            <person name="Reddy T."/>
            <person name="Daum C."/>
            <person name="Shapiro N."/>
            <person name="Ivanova N."/>
            <person name="Kyrpides N."/>
            <person name="Woyke T."/>
        </authorList>
    </citation>
    <scope>NUCLEOTIDE SEQUENCE [LARGE SCALE GENOMIC DNA]</scope>
    <source>
        <strain evidence="3">GAS496</strain>
    </source>
</reference>
<keyword evidence="1" id="KW-1133">Transmembrane helix</keyword>
<sequence>MWITLAAVVAFSPGVIYGVRAFRRGHYLTTVALFGVVAFPMITLVGVHLVRAGRTSLRASYDSTGTTLRADQVISVLMYIGLIIFICSGLVIVRFVPSGEFDVPMTRGMQIFSPILVAFGVVVAVVGLVSARRRGGVGFVKLTPTGFDLANIVYTESGDWGDVVDVKASTETKRTRKAVVLVLQDGSEEIIDGADFYAPRGAALYWMVRHYWRHPEDRPELTDGRALDRLREGRFELDQSSGSSTGSG</sequence>
<keyword evidence="3" id="KW-1185">Reference proteome</keyword>
<comment type="caution">
    <text evidence="2">The sequence shown here is derived from an EMBL/GenBank/DDBJ whole genome shotgun (WGS) entry which is preliminary data.</text>
</comment>
<keyword evidence="1" id="KW-0472">Membrane</keyword>
<protein>
    <submittedName>
        <fullName evidence="2">Uncharacterized protein</fullName>
    </submittedName>
</protein>
<dbReference type="EMBL" id="QJJU01000004">
    <property type="protein sequence ID" value="PXX10421.1"/>
    <property type="molecule type" value="Genomic_DNA"/>
</dbReference>
<dbReference type="RefSeq" id="WP_110315656.1">
    <property type="nucleotide sequence ID" value="NZ_QJJU01000004.1"/>
</dbReference>
<dbReference type="AlphaFoldDB" id="A0A318HK62"/>
<reference evidence="2 3" key="2">
    <citation type="submission" date="2018-06" db="EMBL/GenBank/DDBJ databases">
        <title>Sequencing of bacterial isolates from soil warming experiment in Harvard Forest, Massachusetts, USA.</title>
        <authorList>
            <person name="Deangelis K.PhD."/>
        </authorList>
    </citation>
    <scope>NUCLEOTIDE SEQUENCE [LARGE SCALE GENOMIC DNA]</scope>
    <source>
        <strain evidence="2 3">GAS496</strain>
    </source>
</reference>
<dbReference type="Proteomes" id="UP000247781">
    <property type="component" value="Unassembled WGS sequence"/>
</dbReference>
<gene>
    <name evidence="2" type="ORF">C8E89_104219</name>
</gene>
<evidence type="ECO:0000256" key="1">
    <source>
        <dbReference type="SAM" id="Phobius"/>
    </source>
</evidence>
<feature type="transmembrane region" description="Helical" evidence="1">
    <location>
        <begin position="111"/>
        <end position="131"/>
    </location>
</feature>